<dbReference type="SUPFAM" id="SSF52317">
    <property type="entry name" value="Class I glutamine amidotransferase-like"/>
    <property type="match status" value="1"/>
</dbReference>
<protein>
    <submittedName>
        <fullName evidence="3">Aminodeoxychorismate/anthranilate synthase component 2</fullName>
        <ecNumber evidence="3">2.6.1.85</ecNumber>
        <ecNumber evidence="3">4.1.3.27</ecNumber>
    </submittedName>
</protein>
<dbReference type="PRINTS" id="PR00096">
    <property type="entry name" value="GATASE"/>
</dbReference>
<organism evidence="3 4">
    <name type="scientific">Moorella mulderi DSM 14980</name>
    <dbReference type="NCBI Taxonomy" id="1122241"/>
    <lineage>
        <taxon>Bacteria</taxon>
        <taxon>Bacillati</taxon>
        <taxon>Bacillota</taxon>
        <taxon>Clostridia</taxon>
        <taxon>Neomoorellales</taxon>
        <taxon>Neomoorellaceae</taxon>
        <taxon>Neomoorella</taxon>
    </lineage>
</organism>
<dbReference type="EC" id="2.6.1.85" evidence="3"/>
<dbReference type="Proteomes" id="UP000075670">
    <property type="component" value="Unassembled WGS sequence"/>
</dbReference>
<evidence type="ECO:0000256" key="1">
    <source>
        <dbReference type="ARBA" id="ARBA00022962"/>
    </source>
</evidence>
<dbReference type="PRINTS" id="PR00097">
    <property type="entry name" value="ANTSNTHASEII"/>
</dbReference>
<dbReference type="InterPro" id="IPR017926">
    <property type="entry name" value="GATASE"/>
</dbReference>
<dbReference type="PANTHER" id="PTHR43418:SF4">
    <property type="entry name" value="MULTIFUNCTIONAL TRYPTOPHAN BIOSYNTHESIS PROTEIN"/>
    <property type="match status" value="1"/>
</dbReference>
<dbReference type="AlphaFoldDB" id="A0A151AZR0"/>
<sequence length="215" mass="23517">MLLMIDNYDSFTYNLVQYFLELGQEVVVRRNDAITLEEIAALQPDYLVLSPGPCTPNEAGISLAAVTAFAGKIPILGVCLGHQSIAQAFGGRVVRAGRLMHGKTSTITHDGKTIYRNLPNPFTATRYHSLIVEEETLPGCLEVTARSETGELMGLRHRHLAVEGVQFHPESILTAVGKELLQNFLEVYAKQAFMEAGTLPPKGLSVSETNEYKAS</sequence>
<accession>A0A151AZR0</accession>
<evidence type="ECO:0000313" key="4">
    <source>
        <dbReference type="Proteomes" id="UP000075670"/>
    </source>
</evidence>
<evidence type="ECO:0000313" key="3">
    <source>
        <dbReference type="EMBL" id="KYH33032.1"/>
    </source>
</evidence>
<comment type="caution">
    <text evidence="3">The sequence shown here is derived from an EMBL/GenBank/DDBJ whole genome shotgun (WGS) entry which is preliminary data.</text>
</comment>
<feature type="domain" description="Glutamine amidotransferase" evidence="2">
    <location>
        <begin position="3"/>
        <end position="185"/>
    </location>
</feature>
<dbReference type="Gene3D" id="3.40.50.880">
    <property type="match status" value="1"/>
</dbReference>
<reference evidence="3 4" key="1">
    <citation type="submission" date="2016-02" db="EMBL/GenBank/DDBJ databases">
        <title>Genome sequence of Moorella mulderi DSM 14980.</title>
        <authorList>
            <person name="Poehlein A."/>
            <person name="Daniel R."/>
        </authorList>
    </citation>
    <scope>NUCLEOTIDE SEQUENCE [LARGE SCALE GENOMIC DNA]</scope>
    <source>
        <strain evidence="3 4">DSM 14980</strain>
    </source>
</reference>
<dbReference type="PANTHER" id="PTHR43418">
    <property type="entry name" value="MULTIFUNCTIONAL TRYPTOPHAN BIOSYNTHESIS PROTEIN-RELATED"/>
    <property type="match status" value="1"/>
</dbReference>
<dbReference type="CDD" id="cd01743">
    <property type="entry name" value="GATase1_Anthranilate_Synthase"/>
    <property type="match status" value="1"/>
</dbReference>
<dbReference type="InterPro" id="IPR006221">
    <property type="entry name" value="TrpG/PapA_dom"/>
</dbReference>
<proteinExistence type="predicted"/>
<dbReference type="GO" id="GO:0046820">
    <property type="term" value="F:4-amino-4-deoxychorismate synthase activity"/>
    <property type="evidence" value="ECO:0007669"/>
    <property type="project" value="UniProtKB-EC"/>
</dbReference>
<dbReference type="PATRIC" id="fig|1122241.3.peg.853"/>
<keyword evidence="3" id="KW-0456">Lyase</keyword>
<dbReference type="NCBIfam" id="TIGR00566">
    <property type="entry name" value="trpG_papA"/>
    <property type="match status" value="1"/>
</dbReference>
<evidence type="ECO:0000259" key="2">
    <source>
        <dbReference type="Pfam" id="PF00117"/>
    </source>
</evidence>
<gene>
    <name evidence="3" type="primary">pabA</name>
    <name evidence="3" type="ORF">MOMUL_08100</name>
</gene>
<dbReference type="RefSeq" id="WP_236712973.1">
    <property type="nucleotide sequence ID" value="NZ_LTBC01000002.1"/>
</dbReference>
<dbReference type="InterPro" id="IPR050472">
    <property type="entry name" value="Anth_synth/Amidotransfase"/>
</dbReference>
<dbReference type="InterPro" id="IPR029062">
    <property type="entry name" value="Class_I_gatase-like"/>
</dbReference>
<dbReference type="Pfam" id="PF00117">
    <property type="entry name" value="GATase"/>
    <property type="match status" value="1"/>
</dbReference>
<dbReference type="FunFam" id="3.40.50.880:FF:000003">
    <property type="entry name" value="Anthranilate synthase component II"/>
    <property type="match status" value="1"/>
</dbReference>
<dbReference type="EC" id="4.1.3.27" evidence="3"/>
<keyword evidence="4" id="KW-1185">Reference proteome</keyword>
<dbReference type="NCBIfam" id="NF005799">
    <property type="entry name" value="PRK07649.1"/>
    <property type="match status" value="1"/>
</dbReference>
<keyword evidence="3" id="KW-0032">Aminotransferase</keyword>
<keyword evidence="3" id="KW-0808">Transferase</keyword>
<dbReference type="GO" id="GO:0000162">
    <property type="term" value="P:L-tryptophan biosynthetic process"/>
    <property type="evidence" value="ECO:0007669"/>
    <property type="project" value="TreeGrafter"/>
</dbReference>
<name>A0A151AZR0_9FIRM</name>
<dbReference type="PROSITE" id="PS51273">
    <property type="entry name" value="GATASE_TYPE_1"/>
    <property type="match status" value="1"/>
</dbReference>
<dbReference type="GO" id="GO:0005829">
    <property type="term" value="C:cytosol"/>
    <property type="evidence" value="ECO:0007669"/>
    <property type="project" value="TreeGrafter"/>
</dbReference>
<dbReference type="EMBL" id="LTBC01000002">
    <property type="protein sequence ID" value="KYH33032.1"/>
    <property type="molecule type" value="Genomic_DNA"/>
</dbReference>
<dbReference type="PRINTS" id="PR00099">
    <property type="entry name" value="CPSGATASE"/>
</dbReference>
<dbReference type="GO" id="GO:0004049">
    <property type="term" value="F:anthranilate synthase activity"/>
    <property type="evidence" value="ECO:0007669"/>
    <property type="project" value="UniProtKB-EC"/>
</dbReference>
<keyword evidence="1" id="KW-0315">Glutamine amidotransferase</keyword>